<evidence type="ECO:0000313" key="3">
    <source>
        <dbReference type="Proteomes" id="UP000654482"/>
    </source>
</evidence>
<keyword evidence="2" id="KW-0808">Transferase</keyword>
<keyword evidence="3" id="KW-1185">Reference proteome</keyword>
<dbReference type="PANTHER" id="PTHR43591:SF24">
    <property type="entry name" value="2-METHOXY-6-POLYPRENYL-1,4-BENZOQUINOL METHYLASE, MITOCHONDRIAL"/>
    <property type="match status" value="1"/>
</dbReference>
<dbReference type="PANTHER" id="PTHR43591">
    <property type="entry name" value="METHYLTRANSFERASE"/>
    <property type="match status" value="1"/>
</dbReference>
<sequence length="273" mass="31436">MTNQLDGNSEQTLAKERQFHDRWASAIDIDGIRVKDYFEACTAPENRFILQQIGEVRDKLLLDLGCGAGENSVYFAQRGARCIAADYSPGMVQVALQLAEKNSVKIEGCMANAMALEFPDNHFDLVYAANLLHHIPDPIIALNEMHRVLKPGGKACFWDPLKHNPIINIYRQLATEVRTEDEHPLDIEIVKSVRALFDCVAYDTFWLISLWTFLRFYLIEKVDPNQERYWKKIIIEKDRIQPSYQRLEKLDEILKKIPGAKRMCWNLAVVATK</sequence>
<accession>A0A8J7AWY8</accession>
<dbReference type="GO" id="GO:0032259">
    <property type="term" value="P:methylation"/>
    <property type="evidence" value="ECO:0007669"/>
    <property type="project" value="UniProtKB-KW"/>
</dbReference>
<keyword evidence="2" id="KW-0489">Methyltransferase</keyword>
<gene>
    <name evidence="2" type="ORF">IQ249_03955</name>
</gene>
<dbReference type="Pfam" id="PF08241">
    <property type="entry name" value="Methyltransf_11"/>
    <property type="match status" value="1"/>
</dbReference>
<evidence type="ECO:0000313" key="2">
    <source>
        <dbReference type="EMBL" id="MBE9115047.1"/>
    </source>
</evidence>
<dbReference type="SUPFAM" id="SSF53335">
    <property type="entry name" value="S-adenosyl-L-methionine-dependent methyltransferases"/>
    <property type="match status" value="1"/>
</dbReference>
<dbReference type="RefSeq" id="WP_194028134.1">
    <property type="nucleotide sequence ID" value="NZ_JADEWZ010000004.1"/>
</dbReference>
<dbReference type="Gene3D" id="3.40.50.150">
    <property type="entry name" value="Vaccinia Virus protein VP39"/>
    <property type="match status" value="1"/>
</dbReference>
<dbReference type="GO" id="GO:0008757">
    <property type="term" value="F:S-adenosylmethionine-dependent methyltransferase activity"/>
    <property type="evidence" value="ECO:0007669"/>
    <property type="project" value="InterPro"/>
</dbReference>
<dbReference type="AlphaFoldDB" id="A0A8J7AWY8"/>
<name>A0A8J7AWY8_9CYAN</name>
<comment type="caution">
    <text evidence="2">The sequence shown here is derived from an EMBL/GenBank/DDBJ whole genome shotgun (WGS) entry which is preliminary data.</text>
</comment>
<dbReference type="Proteomes" id="UP000654482">
    <property type="component" value="Unassembled WGS sequence"/>
</dbReference>
<organism evidence="2 3">
    <name type="scientific">Lusitaniella coriacea LEGE 07157</name>
    <dbReference type="NCBI Taxonomy" id="945747"/>
    <lineage>
        <taxon>Bacteria</taxon>
        <taxon>Bacillati</taxon>
        <taxon>Cyanobacteriota</taxon>
        <taxon>Cyanophyceae</taxon>
        <taxon>Spirulinales</taxon>
        <taxon>Lusitaniellaceae</taxon>
        <taxon>Lusitaniella</taxon>
    </lineage>
</organism>
<evidence type="ECO:0000259" key="1">
    <source>
        <dbReference type="Pfam" id="PF08241"/>
    </source>
</evidence>
<dbReference type="InterPro" id="IPR029063">
    <property type="entry name" value="SAM-dependent_MTases_sf"/>
</dbReference>
<proteinExistence type="predicted"/>
<protein>
    <submittedName>
        <fullName evidence="2">Class I SAM-dependent methyltransferase</fullName>
    </submittedName>
</protein>
<dbReference type="EMBL" id="JADEWZ010000004">
    <property type="protein sequence ID" value="MBE9115047.1"/>
    <property type="molecule type" value="Genomic_DNA"/>
</dbReference>
<dbReference type="CDD" id="cd02440">
    <property type="entry name" value="AdoMet_MTases"/>
    <property type="match status" value="1"/>
</dbReference>
<dbReference type="InterPro" id="IPR013216">
    <property type="entry name" value="Methyltransf_11"/>
</dbReference>
<feature type="domain" description="Methyltransferase type 11" evidence="1">
    <location>
        <begin position="62"/>
        <end position="157"/>
    </location>
</feature>
<reference evidence="2" key="1">
    <citation type="submission" date="2020-10" db="EMBL/GenBank/DDBJ databases">
        <authorList>
            <person name="Castelo-Branco R."/>
            <person name="Eusebio N."/>
            <person name="Adriana R."/>
            <person name="Vieira A."/>
            <person name="Brugerolle De Fraissinette N."/>
            <person name="Rezende De Castro R."/>
            <person name="Schneider M.P."/>
            <person name="Vasconcelos V."/>
            <person name="Leao P.N."/>
        </authorList>
    </citation>
    <scope>NUCLEOTIDE SEQUENCE</scope>
    <source>
        <strain evidence="2">LEGE 07157</strain>
    </source>
</reference>